<dbReference type="Pfam" id="PF06580">
    <property type="entry name" value="His_kinase"/>
    <property type="match status" value="1"/>
</dbReference>
<dbReference type="PANTHER" id="PTHR34220:SF7">
    <property type="entry name" value="SENSOR HISTIDINE KINASE YPDA"/>
    <property type="match status" value="1"/>
</dbReference>
<dbReference type="RefSeq" id="WP_148457813.1">
    <property type="nucleotide sequence ID" value="NZ_VSDO01000006.1"/>
</dbReference>
<evidence type="ECO:0000313" key="10">
    <source>
        <dbReference type="Proteomes" id="UP000325218"/>
    </source>
</evidence>
<dbReference type="GO" id="GO:0000155">
    <property type="term" value="F:phosphorelay sensor kinase activity"/>
    <property type="evidence" value="ECO:0007669"/>
    <property type="project" value="InterPro"/>
</dbReference>
<keyword evidence="6" id="KW-0175">Coiled coil</keyword>
<dbReference type="Gene3D" id="6.10.340.10">
    <property type="match status" value="1"/>
</dbReference>
<gene>
    <name evidence="9" type="ORF">FRY98_27065</name>
</gene>
<keyword evidence="2" id="KW-1003">Cell membrane</keyword>
<proteinExistence type="predicted"/>
<dbReference type="PANTHER" id="PTHR34220">
    <property type="entry name" value="SENSOR HISTIDINE KINASE YPDA"/>
    <property type="match status" value="1"/>
</dbReference>
<evidence type="ECO:0000256" key="2">
    <source>
        <dbReference type="ARBA" id="ARBA00022475"/>
    </source>
</evidence>
<evidence type="ECO:0000256" key="5">
    <source>
        <dbReference type="ARBA" id="ARBA00023136"/>
    </source>
</evidence>
<dbReference type="SUPFAM" id="SSF158472">
    <property type="entry name" value="HAMP domain-like"/>
    <property type="match status" value="1"/>
</dbReference>
<evidence type="ECO:0000256" key="1">
    <source>
        <dbReference type="ARBA" id="ARBA00004651"/>
    </source>
</evidence>
<evidence type="ECO:0000256" key="7">
    <source>
        <dbReference type="SAM" id="Phobius"/>
    </source>
</evidence>
<keyword evidence="10" id="KW-1185">Reference proteome</keyword>
<keyword evidence="4" id="KW-0808">Transferase</keyword>
<feature type="domain" description="HAMP" evidence="8">
    <location>
        <begin position="336"/>
        <end position="389"/>
    </location>
</feature>
<protein>
    <submittedName>
        <fullName evidence="9">HAMP domain-containing protein</fullName>
    </submittedName>
</protein>
<feature type="transmembrane region" description="Helical" evidence="7">
    <location>
        <begin position="316"/>
        <end position="339"/>
    </location>
</feature>
<reference evidence="9 10" key="1">
    <citation type="submission" date="2019-08" db="EMBL/GenBank/DDBJ databases">
        <title>Genome sequencing of Paenibacillus faecis DSM 23593(T).</title>
        <authorList>
            <person name="Kook J.-K."/>
            <person name="Park S.-N."/>
            <person name="Lim Y.K."/>
        </authorList>
    </citation>
    <scope>NUCLEOTIDE SEQUENCE [LARGE SCALE GENOMIC DNA]</scope>
    <source>
        <strain evidence="9 10">DSM 23593</strain>
    </source>
</reference>
<comment type="caution">
    <text evidence="9">The sequence shown here is derived from an EMBL/GenBank/DDBJ whole genome shotgun (WGS) entry which is preliminary data.</text>
</comment>
<dbReference type="Gene3D" id="3.30.565.10">
    <property type="entry name" value="Histidine kinase-like ATPase, C-terminal domain"/>
    <property type="match status" value="1"/>
</dbReference>
<evidence type="ECO:0000256" key="4">
    <source>
        <dbReference type="ARBA" id="ARBA00022679"/>
    </source>
</evidence>
<dbReference type="OrthoDB" id="2638092at2"/>
<dbReference type="Pfam" id="PF00672">
    <property type="entry name" value="HAMP"/>
    <property type="match status" value="1"/>
</dbReference>
<organism evidence="9 10">
    <name type="scientific">Paenibacillus faecis</name>
    <dbReference type="NCBI Taxonomy" id="862114"/>
    <lineage>
        <taxon>Bacteria</taxon>
        <taxon>Bacillati</taxon>
        <taxon>Bacillota</taxon>
        <taxon>Bacilli</taxon>
        <taxon>Bacillales</taxon>
        <taxon>Paenibacillaceae</taxon>
        <taxon>Paenibacillus</taxon>
    </lineage>
</organism>
<dbReference type="AlphaFoldDB" id="A0A5D0CLS3"/>
<evidence type="ECO:0000256" key="6">
    <source>
        <dbReference type="SAM" id="Coils"/>
    </source>
</evidence>
<feature type="coiled-coil region" evidence="6">
    <location>
        <begin position="377"/>
        <end position="404"/>
    </location>
</feature>
<evidence type="ECO:0000256" key="3">
    <source>
        <dbReference type="ARBA" id="ARBA00022553"/>
    </source>
</evidence>
<dbReference type="EMBL" id="VSDO01000006">
    <property type="protein sequence ID" value="TYA10245.1"/>
    <property type="molecule type" value="Genomic_DNA"/>
</dbReference>
<name>A0A5D0CLS3_9BACL</name>
<dbReference type="InterPro" id="IPR010559">
    <property type="entry name" value="Sig_transdc_His_kin_internal"/>
</dbReference>
<evidence type="ECO:0000259" key="8">
    <source>
        <dbReference type="PROSITE" id="PS50885"/>
    </source>
</evidence>
<dbReference type="Proteomes" id="UP000325218">
    <property type="component" value="Unassembled WGS sequence"/>
</dbReference>
<keyword evidence="5 7" id="KW-0472">Membrane</keyword>
<dbReference type="PROSITE" id="PS50885">
    <property type="entry name" value="HAMP"/>
    <property type="match status" value="1"/>
</dbReference>
<dbReference type="CDD" id="cd06225">
    <property type="entry name" value="HAMP"/>
    <property type="match status" value="1"/>
</dbReference>
<accession>A0A5D0CLS3</accession>
<dbReference type="InterPro" id="IPR003660">
    <property type="entry name" value="HAMP_dom"/>
</dbReference>
<dbReference type="SUPFAM" id="SSF55874">
    <property type="entry name" value="ATPase domain of HSP90 chaperone/DNA topoisomerase II/histidine kinase"/>
    <property type="match status" value="1"/>
</dbReference>
<dbReference type="InterPro" id="IPR036890">
    <property type="entry name" value="HATPase_C_sf"/>
</dbReference>
<dbReference type="SMART" id="SM00304">
    <property type="entry name" value="HAMP"/>
    <property type="match status" value="1"/>
</dbReference>
<dbReference type="GO" id="GO:0005886">
    <property type="term" value="C:plasma membrane"/>
    <property type="evidence" value="ECO:0007669"/>
    <property type="project" value="UniProtKB-SubCell"/>
</dbReference>
<dbReference type="InterPro" id="IPR050640">
    <property type="entry name" value="Bact_2-comp_sensor_kinase"/>
</dbReference>
<keyword evidence="3" id="KW-0597">Phosphoprotein</keyword>
<keyword evidence="7" id="KW-1133">Transmembrane helix</keyword>
<sequence length="613" mass="70561">MNWNWISAIFNRLSLKHRLFISILLFVLIPATIVQIHSITRLETMMKDNIAEQNIGQLDSLKNSLENLRLGVLGSMLQLERDPEVVRMLRTPGHTKEEDRRLFLQNRLLSVKQGLMNAVIPVNITLADLSGHVYTSLEEGTERMEAAEINPNGSSEATDSLFDGGTFRRLLSTEEPYFWTVHAPEDRYESTFPPSELFSLYGKLQTPQGDTFGYIRISLDIKSWMNSITGGFLIKQNYYLLDGQGKPILLEADESEANRLQTMLPAFKKNPSRYFTDAQDQYMYNGVYMPNMNWYMLNRFPLEALSGNVWSMKRQVIFSFLLTVIVFMLVTYAIVSSILRPLRQLQRKMTQMADQYMHLHLQESKYKGETRELARSFNQMTDDIRKLIATLRAEERQKEALRFQILMSQMNPHFLLNTLNTLKWNARSQGDAGTYEICQNLGRLLECGLNTEVDLVHLKEEIRLVESYLYIQSFRYDHTFQSEIEMEEGLDYALIPKLSLQPLVENSLHHGLIHMREGGRIFIRVAKESRKLRVEILDNGQGPAATEAMRPPGRRRGIGISNLKERLALLYKGEASLELVPANPGMLAALEIPLLISSPYDKEEARHVEYPAR</sequence>
<comment type="subcellular location">
    <subcellularLocation>
        <location evidence="1">Cell membrane</location>
        <topology evidence="1">Multi-pass membrane protein</topology>
    </subcellularLocation>
</comment>
<evidence type="ECO:0000313" key="9">
    <source>
        <dbReference type="EMBL" id="TYA10245.1"/>
    </source>
</evidence>
<keyword evidence="7" id="KW-0812">Transmembrane</keyword>